<dbReference type="Pfam" id="PF02836">
    <property type="entry name" value="Glyco_hydro_2_C"/>
    <property type="match status" value="1"/>
</dbReference>
<dbReference type="Gene3D" id="3.20.20.80">
    <property type="entry name" value="Glycosidases"/>
    <property type="match status" value="1"/>
</dbReference>
<evidence type="ECO:0000256" key="7">
    <source>
        <dbReference type="RuleBase" id="RU361154"/>
    </source>
</evidence>
<dbReference type="InterPro" id="IPR013783">
    <property type="entry name" value="Ig-like_fold"/>
</dbReference>
<dbReference type="Pfam" id="PF02837">
    <property type="entry name" value="Glyco_hydro_2_N"/>
    <property type="match status" value="1"/>
</dbReference>
<evidence type="ECO:0000313" key="10">
    <source>
        <dbReference type="Proteomes" id="UP000189580"/>
    </source>
</evidence>
<dbReference type="GO" id="GO:0005990">
    <property type="term" value="P:lactose catabolic process"/>
    <property type="evidence" value="ECO:0007669"/>
    <property type="project" value="TreeGrafter"/>
</dbReference>
<dbReference type="InterPro" id="IPR006104">
    <property type="entry name" value="Glyco_hydro_2_N"/>
</dbReference>
<accession>A0A167E4Q4</accession>
<comment type="catalytic activity">
    <reaction evidence="1">
        <text>Hydrolysis of terminal non-reducing beta-D-galactose residues in beta-D-galactosides.</text>
        <dbReference type="EC" id="3.2.1.23"/>
    </reaction>
</comment>
<dbReference type="PANTHER" id="PTHR46323:SF2">
    <property type="entry name" value="BETA-GALACTOSIDASE"/>
    <property type="match status" value="1"/>
</dbReference>
<keyword evidence="5 7" id="KW-0326">Glycosidase</keyword>
<reference evidence="9 10" key="1">
    <citation type="submission" date="2016-02" db="EMBL/GenBank/DDBJ databases">
        <title>Complete genome sequence and transcriptome regulation of the pentose utilising yeast Sugiyamaella lignohabitans.</title>
        <authorList>
            <person name="Bellasio M."/>
            <person name="Peymann A."/>
            <person name="Valli M."/>
            <person name="Sipitzky M."/>
            <person name="Graf A."/>
            <person name="Sauer M."/>
            <person name="Marx H."/>
            <person name="Mattanovich D."/>
        </authorList>
    </citation>
    <scope>NUCLEOTIDE SEQUENCE [LARGE SCALE GENOMIC DNA]</scope>
    <source>
        <strain evidence="9 10">CBS 10342</strain>
    </source>
</reference>
<dbReference type="SUPFAM" id="SSF74650">
    <property type="entry name" value="Galactose mutarotase-like"/>
    <property type="match status" value="1"/>
</dbReference>
<feature type="domain" description="Beta galactosidase small chain/" evidence="8">
    <location>
        <begin position="814"/>
        <end position="1110"/>
    </location>
</feature>
<dbReference type="InterPro" id="IPR036156">
    <property type="entry name" value="Beta-gal/glucu_dom_sf"/>
</dbReference>
<dbReference type="PANTHER" id="PTHR46323">
    <property type="entry name" value="BETA-GALACTOSIDASE"/>
    <property type="match status" value="1"/>
</dbReference>
<proteinExistence type="inferred from homology"/>
<comment type="similarity">
    <text evidence="2 7">Belongs to the glycosyl hydrolase 2 family.</text>
</comment>
<evidence type="ECO:0000256" key="5">
    <source>
        <dbReference type="ARBA" id="ARBA00023295"/>
    </source>
</evidence>
<dbReference type="GeneID" id="30033788"/>
<protein>
    <recommendedName>
        <fullName evidence="3">beta-galactosidase</fullName>
        <ecNumber evidence="3">3.2.1.23</ecNumber>
    </recommendedName>
    <alternativeName>
        <fullName evidence="6">Lactase</fullName>
    </alternativeName>
</protein>
<dbReference type="InterPro" id="IPR023232">
    <property type="entry name" value="Glyco_hydro_2_AS"/>
</dbReference>
<dbReference type="EMBL" id="CP014501">
    <property type="protein sequence ID" value="ANB13633.1"/>
    <property type="molecule type" value="Genomic_DNA"/>
</dbReference>
<dbReference type="InterPro" id="IPR014718">
    <property type="entry name" value="GH-type_carb-bd"/>
</dbReference>
<evidence type="ECO:0000256" key="4">
    <source>
        <dbReference type="ARBA" id="ARBA00022801"/>
    </source>
</evidence>
<dbReference type="SUPFAM" id="SSF49303">
    <property type="entry name" value="beta-Galactosidase/glucuronidase domain"/>
    <property type="match status" value="2"/>
</dbReference>
<dbReference type="Pfam" id="PF00703">
    <property type="entry name" value="Glyco_hydro_2"/>
    <property type="match status" value="1"/>
</dbReference>
<dbReference type="PRINTS" id="PR00132">
    <property type="entry name" value="GLHYDRLASE2"/>
</dbReference>
<dbReference type="SUPFAM" id="SSF49785">
    <property type="entry name" value="Galactose-binding domain-like"/>
    <property type="match status" value="1"/>
</dbReference>
<gene>
    <name evidence="9" type="ORF">AWJ20_1932</name>
</gene>
<dbReference type="SUPFAM" id="SSF51445">
    <property type="entry name" value="(Trans)glycosidases"/>
    <property type="match status" value="1"/>
</dbReference>
<dbReference type="InterPro" id="IPR006103">
    <property type="entry name" value="Glyco_hydro_2_cat"/>
</dbReference>
<dbReference type="InterPro" id="IPR011013">
    <property type="entry name" value="Gal_mutarotase_sf_dom"/>
</dbReference>
<sequence length="1112" mass="124557">MAPSASSSAPSVSELLGYIENPKIFQVNKLPPRSYYIPEDSRLLNGAWDFLYHESLLSAFEAVDSEFQSVYGRGIGGGAADNGGIIVPKSKNNWSEIAVPGHWQLQGFGNPQYTNIMYPIPMNPPYVPSENPTGVYRTKFSVKGTNNVQKHRLRFDGVDSGYFVFLNGHFVGYAQGSRNPAEFDVSHLTLDQGDNDLVVVVVQWCDGSYIEDQDQWWISGIFRDVNVISYDNRGHIEDFRFETVSVTDNDSGDVPRYHSKRAKVSVSTSVLATTDSSLQVDVYADGKSIASQVSKISRSVEKDGSPAIKAVNFSLDVLDPQLWSAESPYLYEVQLVLRSSDSSSVLQKIDTHLGIRTIEIKGGQFLVNNNPILLRGVNRHDDNSVKGRAVSEEDVKHDLRLMKRHNINTIRCSHYPSHPSLVHWADVWGFYIIDEADLECHGFAFTDALRDINYNHVKEDRQLPRTDPSFSRKHEDFTSDNPLWREAYLDRVKQLANRDKNHPSVIMWSLGNEAFFGENHVAMCEWLHENFSQPVHYEQDNGNNEAHYVDVYSRMYSPHWYVDEEPKREGKPFMLCEYGHAMGNGPGALKDYQDLFYKHPRLLGGCIWEWANHGLRKPVPGKEDEFYYAYGGDFEEPVHDGTFVMDGLCDSEHEPTPGLYQYKHIIQPVAFTFAETSSKDISIFVKNLNDHIDLSDNVYIQVVAELIPNGPPEAKSYAKQIIFEKKLEIGGRIPPGQSAEYQISIDTQTNSQFQNSEVIITATAHNTKATPWAEAGYEIAHGQHKLVGSGTAKDWNSEPKPSAFSVTETLASYQITSEVAKIIVSKATGKFNISVNGKQQIKEGPTLGFWRAPTDNDLGDWAWRWRDYHVNHLHESVDSVSVEQEEQGKLVKVNIHTWISPAVVNWGIDTKLTYTFSHNSDGSALEIDTTADLTPKGPYAETVPRIGLDFVLDDALSTVRWAGLDVESYPDTNMGKIGVHEADSESLFYSYEVPQENGNRSQVRWVQLLANSNSVSNQLSSLSLSSPATSVSAVALSSTPGDLINFSVQPWTPLQLEKAGHPYQLDPALRRNNFRVDFAVHGIGSASCGPGVLDQHKLNLSKATHRVRLIIS</sequence>
<evidence type="ECO:0000256" key="1">
    <source>
        <dbReference type="ARBA" id="ARBA00001412"/>
    </source>
</evidence>
<dbReference type="Pfam" id="PF02929">
    <property type="entry name" value="Bgal_small_N"/>
    <property type="match status" value="1"/>
</dbReference>
<dbReference type="Gene3D" id="2.70.98.10">
    <property type="match status" value="1"/>
</dbReference>
<dbReference type="Pfam" id="PF16353">
    <property type="entry name" value="LacZ_4"/>
    <property type="match status" value="1"/>
</dbReference>
<evidence type="ECO:0000259" key="8">
    <source>
        <dbReference type="SMART" id="SM01038"/>
    </source>
</evidence>
<dbReference type="InterPro" id="IPR006101">
    <property type="entry name" value="Glyco_hydro_2"/>
</dbReference>
<dbReference type="PROSITE" id="PS00719">
    <property type="entry name" value="GLYCOSYL_HYDROL_F2_1"/>
    <property type="match status" value="1"/>
</dbReference>
<dbReference type="OrthoDB" id="408320at2759"/>
<dbReference type="AlphaFoldDB" id="A0A167E4Q4"/>
<evidence type="ECO:0000256" key="3">
    <source>
        <dbReference type="ARBA" id="ARBA00012756"/>
    </source>
</evidence>
<evidence type="ECO:0000256" key="2">
    <source>
        <dbReference type="ARBA" id="ARBA00007401"/>
    </source>
</evidence>
<dbReference type="InterPro" id="IPR023230">
    <property type="entry name" value="Glyco_hydro_2_CS"/>
</dbReference>
<dbReference type="Gene3D" id="2.60.40.10">
    <property type="entry name" value="Immunoglobulins"/>
    <property type="match status" value="2"/>
</dbReference>
<dbReference type="Proteomes" id="UP000189580">
    <property type="component" value="Chromosome a"/>
</dbReference>
<dbReference type="InterPro" id="IPR017853">
    <property type="entry name" value="GH"/>
</dbReference>
<keyword evidence="4 7" id="KW-0378">Hydrolase</keyword>
<organism evidence="9 10">
    <name type="scientific">Sugiyamaella lignohabitans</name>
    <dbReference type="NCBI Taxonomy" id="796027"/>
    <lineage>
        <taxon>Eukaryota</taxon>
        <taxon>Fungi</taxon>
        <taxon>Dikarya</taxon>
        <taxon>Ascomycota</taxon>
        <taxon>Saccharomycotina</taxon>
        <taxon>Dipodascomycetes</taxon>
        <taxon>Dipodascales</taxon>
        <taxon>Trichomonascaceae</taxon>
        <taxon>Sugiyamaella</taxon>
    </lineage>
</organism>
<evidence type="ECO:0000256" key="6">
    <source>
        <dbReference type="ARBA" id="ARBA00032230"/>
    </source>
</evidence>
<keyword evidence="10" id="KW-1185">Reference proteome</keyword>
<dbReference type="KEGG" id="slb:AWJ20_1932"/>
<dbReference type="InterPro" id="IPR006102">
    <property type="entry name" value="Ig-like_GH2"/>
</dbReference>
<dbReference type="Gene3D" id="2.60.120.260">
    <property type="entry name" value="Galactose-binding domain-like"/>
    <property type="match status" value="1"/>
</dbReference>
<evidence type="ECO:0000313" key="9">
    <source>
        <dbReference type="EMBL" id="ANB13633.1"/>
    </source>
</evidence>
<name>A0A167E4Q4_9ASCO</name>
<dbReference type="EC" id="3.2.1.23" evidence="3"/>
<dbReference type="InterPro" id="IPR050347">
    <property type="entry name" value="Bact_Beta-galactosidase"/>
</dbReference>
<dbReference type="GO" id="GO:0030246">
    <property type="term" value="F:carbohydrate binding"/>
    <property type="evidence" value="ECO:0007669"/>
    <property type="project" value="InterPro"/>
</dbReference>
<dbReference type="InterPro" id="IPR008979">
    <property type="entry name" value="Galactose-bd-like_sf"/>
</dbReference>
<dbReference type="InterPro" id="IPR004199">
    <property type="entry name" value="B-gal_small/dom_5"/>
</dbReference>
<dbReference type="RefSeq" id="XP_018736110.1">
    <property type="nucleotide sequence ID" value="XM_018878848.1"/>
</dbReference>
<dbReference type="GO" id="GO:0009341">
    <property type="term" value="C:beta-galactosidase complex"/>
    <property type="evidence" value="ECO:0007669"/>
    <property type="project" value="InterPro"/>
</dbReference>
<dbReference type="SMART" id="SM01038">
    <property type="entry name" value="Bgal_small_N"/>
    <property type="match status" value="1"/>
</dbReference>
<dbReference type="GO" id="GO:0004565">
    <property type="term" value="F:beta-galactosidase activity"/>
    <property type="evidence" value="ECO:0007669"/>
    <property type="project" value="UniProtKB-EC"/>
</dbReference>
<dbReference type="PROSITE" id="PS00608">
    <property type="entry name" value="GLYCOSYL_HYDROL_F2_2"/>
    <property type="match status" value="1"/>
</dbReference>
<dbReference type="InterPro" id="IPR032312">
    <property type="entry name" value="LacZ_4"/>
</dbReference>